<dbReference type="EMBL" id="LJQI01000306">
    <property type="protein sequence ID" value="KPX25019.1"/>
    <property type="molecule type" value="Genomic_DNA"/>
</dbReference>
<dbReference type="EMBL" id="RBPV01000201">
    <property type="protein sequence ID" value="RMO59817.1"/>
    <property type="molecule type" value="Genomic_DNA"/>
</dbReference>
<evidence type="ECO:0000313" key="5">
    <source>
        <dbReference type="Proteomes" id="UP000272627"/>
    </source>
</evidence>
<evidence type="ECO:0000313" key="2">
    <source>
        <dbReference type="EMBL" id="RML96235.1"/>
    </source>
</evidence>
<dbReference type="PATRIC" id="fig|129137.4.peg.6230"/>
<evidence type="ECO:0000313" key="3">
    <source>
        <dbReference type="EMBL" id="RMO59817.1"/>
    </source>
</evidence>
<proteinExistence type="predicted"/>
<dbReference type="Proteomes" id="UP000272627">
    <property type="component" value="Unassembled WGS sequence"/>
</dbReference>
<evidence type="ECO:0000313" key="4">
    <source>
        <dbReference type="Proteomes" id="UP000050490"/>
    </source>
</evidence>
<organism evidence="1 4">
    <name type="scientific">Pseudomonas amygdali pv. eriobotryae</name>
    <dbReference type="NCBI Taxonomy" id="129137"/>
    <lineage>
        <taxon>Bacteria</taxon>
        <taxon>Pseudomonadati</taxon>
        <taxon>Pseudomonadota</taxon>
        <taxon>Gammaproteobacteria</taxon>
        <taxon>Pseudomonadales</taxon>
        <taxon>Pseudomonadaceae</taxon>
        <taxon>Pseudomonas</taxon>
        <taxon>Pseudomonas amygdali</taxon>
    </lineage>
</organism>
<dbReference type="Proteomes" id="UP000050490">
    <property type="component" value="Unassembled WGS sequence"/>
</dbReference>
<accession>A0A0P9QAP0</accession>
<comment type="caution">
    <text evidence="1">The sequence shown here is derived from an EMBL/GenBank/DDBJ whole genome shotgun (WGS) entry which is preliminary data.</text>
</comment>
<evidence type="ECO:0000313" key="1">
    <source>
        <dbReference type="EMBL" id="KPX25019.1"/>
    </source>
</evidence>
<dbReference type="AlphaFoldDB" id="A0A0P9QAP0"/>
<dbReference type="EMBL" id="RBOA01000422">
    <property type="protein sequence ID" value="RML96235.1"/>
    <property type="molecule type" value="Genomic_DNA"/>
</dbReference>
<dbReference type="RefSeq" id="WP_057421779.1">
    <property type="nucleotide sequence ID" value="NZ_LIID01000044.1"/>
</dbReference>
<sequence>MVTEFAFDTHFFDSKSLTTAGQSAVHDSILQMWQDYGVLVLNAKKFDTTLDLIKKFPIKYQQRWKEALEYNRTLIIENDWGDFCDYDEFSEVTKLCTIFQTGLAEDDIGRILSGNEDATIHCKSTGFELLGAGAVSESINFKASRTAGTTGISFGTSAQDIWAEKIAPLAKHSKNITIIDRYLYTRVRDGLTRGSISSGALGFLRMLSESDRKFNVKIISGGNEKNSDAYHEIINYFQKHVVKSAPIAKALNGLTLISNHDNFFRDYAHERFIRFDAHICEIGLGVQIFENHPSPMTGFSLKHISETSFNEREQMSAKQVLWRDFLI</sequence>
<evidence type="ECO:0000313" key="6">
    <source>
        <dbReference type="Proteomes" id="UP000275613"/>
    </source>
</evidence>
<dbReference type="Proteomes" id="UP000275613">
    <property type="component" value="Unassembled WGS sequence"/>
</dbReference>
<protein>
    <submittedName>
        <fullName evidence="1">Uncharacterized protein</fullName>
    </submittedName>
</protein>
<gene>
    <name evidence="1" type="ORF">ALO70_04327</name>
    <name evidence="3" type="ORF">ALQ39_03761</name>
    <name evidence="2" type="ORF">ALQ86_03055</name>
</gene>
<reference evidence="1 4" key="1">
    <citation type="submission" date="2015-09" db="EMBL/GenBank/DDBJ databases">
        <title>Genome announcement of multiple Pseudomonas syringae strains.</title>
        <authorList>
            <person name="Thakur S."/>
            <person name="Wang P.W."/>
            <person name="Gong Y."/>
            <person name="Weir B.S."/>
            <person name="Guttman D.S."/>
        </authorList>
    </citation>
    <scope>NUCLEOTIDE SEQUENCE [LARGE SCALE GENOMIC DNA]</scope>
    <source>
        <strain evidence="1 4">ICMP4455</strain>
    </source>
</reference>
<name>A0A0P9QAP0_PSEA0</name>
<reference evidence="5 6" key="2">
    <citation type="submission" date="2018-08" db="EMBL/GenBank/DDBJ databases">
        <title>Recombination of ecologically and evolutionarily significant loci maintains genetic cohesion in the Pseudomonas syringae species complex.</title>
        <authorList>
            <person name="Dillon M."/>
            <person name="Thakur S."/>
            <person name="Almeida R.N.D."/>
            <person name="Weir B.S."/>
            <person name="Guttman D.S."/>
        </authorList>
    </citation>
    <scope>NUCLEOTIDE SEQUENCE [LARGE SCALE GENOMIC DNA]</scope>
    <source>
        <strain evidence="3 6">ICMP 4316</strain>
        <strain evidence="2 5">ICMP 8636</strain>
    </source>
</reference>